<name>A0A3A3ZIY4_9ACTN</name>
<organism evidence="7 8">
    <name type="scientific">Vallicoccus soli</name>
    <dbReference type="NCBI Taxonomy" id="2339232"/>
    <lineage>
        <taxon>Bacteria</taxon>
        <taxon>Bacillati</taxon>
        <taxon>Actinomycetota</taxon>
        <taxon>Actinomycetes</taxon>
        <taxon>Motilibacterales</taxon>
        <taxon>Vallicoccaceae</taxon>
        <taxon>Vallicoccus</taxon>
    </lineage>
</organism>
<keyword evidence="3 7" id="KW-0378">Hydrolase</keyword>
<dbReference type="PANTHER" id="PTHR43248">
    <property type="entry name" value="2-SUCCINYL-6-HYDROXY-2,4-CYCLOHEXADIENE-1-CARBOXYLATE SYNTHASE"/>
    <property type="match status" value="1"/>
</dbReference>
<dbReference type="InterPro" id="IPR013595">
    <property type="entry name" value="Pept_S33_TAP-like_C"/>
</dbReference>
<proteinExistence type="inferred from homology"/>
<dbReference type="EMBL" id="QZEZ01000005">
    <property type="protein sequence ID" value="RJK95442.1"/>
    <property type="molecule type" value="Genomic_DNA"/>
</dbReference>
<dbReference type="PROSITE" id="PS51318">
    <property type="entry name" value="TAT"/>
    <property type="match status" value="1"/>
</dbReference>
<gene>
    <name evidence="7" type="ORF">D5H78_12380</name>
</gene>
<sequence>MSPAGPSLRARRTRRPLLAAAAAGLAAALAAPLAAVVPAAAAPTRAQAPAPAPRTAPASEQALAAAQVAAAATPVLRWRPCGDGVQCATARVPLDYDRPRGRTIALALAKVPATQPARRIGTLFLNPGGPGGSGVDFVRGVATSLYSDEVRARFDLVGFDPRGIARSTPVRCFESLDDAFAATAPVPFPVTPAEERQWIAADRRIAAACTERAGAVIDHVTTADVARDMDLLRRAVGDRRTTFAGYSYGSFVGSTYAALFPSRVRAVVVDGVIDPVQWTTGVDGSGERVPVDVRLRSDQGAYETLRRMLALCDAGGESCLFSAGDPQRRFDRLAARLRAEPAQLPDGQGGTVPFTYNELVSLTLGALYDPAEWPALAELYQVLDELTRGRASSAAGAGSALADLRAALGVERSSARAEEYDNVVEGAPSVICSDSDNPATYAAWRRATAEADRRWPYFGRAWGWLSSVCQSWPGQGPDRYAGPFDVPTADPVLVVGTRYDPATRYQDAVSTARRLPGSRLLTLDGQGHTSLFASSCVDAKVSAYLLRGALPAAGTRCAPDAVPFADAPRALAAADRPGKAELLLPPLLAQQLAGR</sequence>
<dbReference type="Pfam" id="PF00561">
    <property type="entry name" value="Abhydrolase_1"/>
    <property type="match status" value="1"/>
</dbReference>
<dbReference type="Pfam" id="PF08386">
    <property type="entry name" value="Abhydrolase_4"/>
    <property type="match status" value="1"/>
</dbReference>
<comment type="similarity">
    <text evidence="1">Belongs to the peptidase S33 family.</text>
</comment>
<dbReference type="AlphaFoldDB" id="A0A3A3ZIY4"/>
<dbReference type="Proteomes" id="UP000265614">
    <property type="component" value="Unassembled WGS sequence"/>
</dbReference>
<dbReference type="InterPro" id="IPR000073">
    <property type="entry name" value="AB_hydrolase_1"/>
</dbReference>
<evidence type="ECO:0000256" key="3">
    <source>
        <dbReference type="ARBA" id="ARBA00022801"/>
    </source>
</evidence>
<dbReference type="SUPFAM" id="SSF53474">
    <property type="entry name" value="alpha/beta-Hydrolases"/>
    <property type="match status" value="1"/>
</dbReference>
<evidence type="ECO:0000256" key="2">
    <source>
        <dbReference type="ARBA" id="ARBA00022729"/>
    </source>
</evidence>
<evidence type="ECO:0000313" key="8">
    <source>
        <dbReference type="Proteomes" id="UP000265614"/>
    </source>
</evidence>
<dbReference type="Gene3D" id="3.40.50.1820">
    <property type="entry name" value="alpha/beta hydrolase"/>
    <property type="match status" value="1"/>
</dbReference>
<dbReference type="PANTHER" id="PTHR43248:SF29">
    <property type="entry name" value="TRIPEPTIDYL AMINOPEPTIDASE"/>
    <property type="match status" value="1"/>
</dbReference>
<dbReference type="GO" id="GO:0016787">
    <property type="term" value="F:hydrolase activity"/>
    <property type="evidence" value="ECO:0007669"/>
    <property type="project" value="UniProtKB-KW"/>
</dbReference>
<dbReference type="InterPro" id="IPR029058">
    <property type="entry name" value="AB_hydrolase_fold"/>
</dbReference>
<evidence type="ECO:0000313" key="7">
    <source>
        <dbReference type="EMBL" id="RJK95442.1"/>
    </source>
</evidence>
<comment type="caution">
    <text evidence="7">The sequence shown here is derived from an EMBL/GenBank/DDBJ whole genome shotgun (WGS) entry which is preliminary data.</text>
</comment>
<keyword evidence="8" id="KW-1185">Reference proteome</keyword>
<evidence type="ECO:0000256" key="1">
    <source>
        <dbReference type="ARBA" id="ARBA00010088"/>
    </source>
</evidence>
<evidence type="ECO:0000259" key="6">
    <source>
        <dbReference type="Pfam" id="PF08386"/>
    </source>
</evidence>
<feature type="domain" description="AB hydrolase-1" evidence="5">
    <location>
        <begin position="122"/>
        <end position="275"/>
    </location>
</feature>
<feature type="domain" description="Peptidase S33 tripeptidyl aminopeptidase-like C-terminal" evidence="6">
    <location>
        <begin position="456"/>
        <end position="557"/>
    </location>
</feature>
<dbReference type="InterPro" id="IPR006311">
    <property type="entry name" value="TAT_signal"/>
</dbReference>
<feature type="chain" id="PRO_5017346818" evidence="4">
    <location>
        <begin position="42"/>
        <end position="595"/>
    </location>
</feature>
<feature type="signal peptide" evidence="4">
    <location>
        <begin position="1"/>
        <end position="41"/>
    </location>
</feature>
<reference evidence="7 8" key="1">
    <citation type="submission" date="2018-09" db="EMBL/GenBank/DDBJ databases">
        <title>YIM 75000 draft genome.</title>
        <authorList>
            <person name="Tang S."/>
            <person name="Feng Y."/>
        </authorList>
    </citation>
    <scope>NUCLEOTIDE SEQUENCE [LARGE SCALE GENOMIC DNA]</scope>
    <source>
        <strain evidence="7 8">YIM 75000</strain>
    </source>
</reference>
<evidence type="ECO:0000259" key="5">
    <source>
        <dbReference type="Pfam" id="PF00561"/>
    </source>
</evidence>
<evidence type="ECO:0000256" key="4">
    <source>
        <dbReference type="SAM" id="SignalP"/>
    </source>
</evidence>
<dbReference type="OrthoDB" id="4006962at2"/>
<protein>
    <submittedName>
        <fullName evidence="7">Alpha/beta fold hydrolase</fullName>
    </submittedName>
</protein>
<dbReference type="RefSeq" id="WP_119950795.1">
    <property type="nucleotide sequence ID" value="NZ_QZEZ01000005.1"/>
</dbReference>
<dbReference type="InterPro" id="IPR051601">
    <property type="entry name" value="Serine_prot/Carboxylest_S33"/>
</dbReference>
<keyword evidence="2 4" id="KW-0732">Signal</keyword>
<accession>A0A3A3ZIY4</accession>